<reference evidence="6 7" key="1">
    <citation type="submission" date="2020-03" db="EMBL/GenBank/DDBJ databases">
        <title>WGS of actinomycetes isolated from Thailand.</title>
        <authorList>
            <person name="Thawai C."/>
        </authorList>
    </citation>
    <scope>NUCLEOTIDE SEQUENCE [LARGE SCALE GENOMIC DNA]</scope>
    <source>
        <strain evidence="6 7">FMUSA5-5</strain>
    </source>
</reference>
<dbReference type="SUPFAM" id="SSF46785">
    <property type="entry name" value="Winged helix' DNA-binding domain"/>
    <property type="match status" value="1"/>
</dbReference>
<feature type="compositionally biased region" description="Polar residues" evidence="4">
    <location>
        <begin position="185"/>
        <end position="204"/>
    </location>
</feature>
<sequence length="331" mass="35369">MPRRSYDHFCAAARALDVIGDRWALLIVRELLAGPRRYTDLHADLPGISTDMLAARLKDLEQDAVLTRRKLPPPGAATVYTLTPRGHSLLPVLTALSIWGAPELTPRRPTDAMRAHWFALPLTERLRRHARGHAGVVEVRLDEGTFHFHLPAPPSDGGAAAPDNSDPRLTTARHADATADRLDLQQPTTSHADGPDLQQTTTSHADGPGLQQPTSHSDVAAHGPDHGPTRTSHRDGAPDGRHHGPTGYRDGAADGRDPRLTTTSYADGAADKPDLRLTMTSETCLALVQGTITPAEAYRAGKLTITGTGPLADALTGKEPAPPTASHPVLQ</sequence>
<dbReference type="Pfam" id="PF01638">
    <property type="entry name" value="HxlR"/>
    <property type="match status" value="1"/>
</dbReference>
<proteinExistence type="predicted"/>
<dbReference type="RefSeq" id="WP_168020456.1">
    <property type="nucleotide sequence ID" value="NZ_JAATEP010000073.1"/>
</dbReference>
<evidence type="ECO:0000313" key="6">
    <source>
        <dbReference type="EMBL" id="NJP97756.1"/>
    </source>
</evidence>
<keyword evidence="1" id="KW-0805">Transcription regulation</keyword>
<evidence type="ECO:0000256" key="3">
    <source>
        <dbReference type="ARBA" id="ARBA00023163"/>
    </source>
</evidence>
<dbReference type="PANTHER" id="PTHR33204:SF18">
    <property type="entry name" value="TRANSCRIPTIONAL REGULATORY PROTEIN"/>
    <property type="match status" value="1"/>
</dbReference>
<dbReference type="InterPro" id="IPR036527">
    <property type="entry name" value="SCP2_sterol-bd_dom_sf"/>
</dbReference>
<evidence type="ECO:0000256" key="2">
    <source>
        <dbReference type="ARBA" id="ARBA00023125"/>
    </source>
</evidence>
<dbReference type="InterPro" id="IPR036388">
    <property type="entry name" value="WH-like_DNA-bd_sf"/>
</dbReference>
<keyword evidence="7" id="KW-1185">Reference proteome</keyword>
<dbReference type="PANTHER" id="PTHR33204">
    <property type="entry name" value="TRANSCRIPTIONAL REGULATOR, MARR FAMILY"/>
    <property type="match status" value="1"/>
</dbReference>
<organism evidence="6 7">
    <name type="scientific">Nonomuraea composti</name>
    <dbReference type="NCBI Taxonomy" id="2720023"/>
    <lineage>
        <taxon>Bacteria</taxon>
        <taxon>Bacillati</taxon>
        <taxon>Actinomycetota</taxon>
        <taxon>Actinomycetes</taxon>
        <taxon>Streptosporangiales</taxon>
        <taxon>Streptosporangiaceae</taxon>
        <taxon>Nonomuraea</taxon>
    </lineage>
</organism>
<keyword evidence="3" id="KW-0804">Transcription</keyword>
<name>A0ABX1BPP5_9ACTN</name>
<protein>
    <submittedName>
        <fullName evidence="6">Transcriptional regulator</fullName>
    </submittedName>
</protein>
<feature type="compositionally biased region" description="Basic and acidic residues" evidence="4">
    <location>
        <begin position="223"/>
        <end position="242"/>
    </location>
</feature>
<feature type="compositionally biased region" description="Low complexity" evidence="4">
    <location>
        <begin position="155"/>
        <end position="172"/>
    </location>
</feature>
<dbReference type="Proteomes" id="UP000696294">
    <property type="component" value="Unassembled WGS sequence"/>
</dbReference>
<dbReference type="Gene3D" id="1.10.10.10">
    <property type="entry name" value="Winged helix-like DNA-binding domain superfamily/Winged helix DNA-binding domain"/>
    <property type="match status" value="1"/>
</dbReference>
<dbReference type="Gene3D" id="3.30.1050.10">
    <property type="entry name" value="SCP2 sterol-binding domain"/>
    <property type="match status" value="1"/>
</dbReference>
<evidence type="ECO:0000256" key="4">
    <source>
        <dbReference type="SAM" id="MobiDB-lite"/>
    </source>
</evidence>
<gene>
    <name evidence="6" type="ORF">HCN51_51495</name>
</gene>
<evidence type="ECO:0000259" key="5">
    <source>
        <dbReference type="PROSITE" id="PS51118"/>
    </source>
</evidence>
<dbReference type="InterPro" id="IPR036390">
    <property type="entry name" value="WH_DNA-bd_sf"/>
</dbReference>
<keyword evidence="2" id="KW-0238">DNA-binding</keyword>
<comment type="caution">
    <text evidence="6">The sequence shown here is derived from an EMBL/GenBank/DDBJ whole genome shotgun (WGS) entry which is preliminary data.</text>
</comment>
<dbReference type="PROSITE" id="PS51118">
    <property type="entry name" value="HTH_HXLR"/>
    <property type="match status" value="1"/>
</dbReference>
<feature type="compositionally biased region" description="Basic and acidic residues" evidence="4">
    <location>
        <begin position="173"/>
        <end position="183"/>
    </location>
</feature>
<dbReference type="InterPro" id="IPR002577">
    <property type="entry name" value="HTH_HxlR"/>
</dbReference>
<evidence type="ECO:0000313" key="7">
    <source>
        <dbReference type="Proteomes" id="UP000696294"/>
    </source>
</evidence>
<feature type="domain" description="HTH hxlR-type" evidence="5">
    <location>
        <begin position="10"/>
        <end position="108"/>
    </location>
</feature>
<dbReference type="SUPFAM" id="SSF55718">
    <property type="entry name" value="SCP-like"/>
    <property type="match status" value="1"/>
</dbReference>
<feature type="region of interest" description="Disordered" evidence="4">
    <location>
        <begin position="148"/>
        <end position="269"/>
    </location>
</feature>
<dbReference type="EMBL" id="JAATEP010000073">
    <property type="protein sequence ID" value="NJP97756.1"/>
    <property type="molecule type" value="Genomic_DNA"/>
</dbReference>
<evidence type="ECO:0000256" key="1">
    <source>
        <dbReference type="ARBA" id="ARBA00023015"/>
    </source>
</evidence>
<accession>A0ABX1BPP5</accession>